<organism evidence="1 2">
    <name type="scientific">Croceibacterium xixiisoli</name>
    <dbReference type="NCBI Taxonomy" id="1476466"/>
    <lineage>
        <taxon>Bacteria</taxon>
        <taxon>Pseudomonadati</taxon>
        <taxon>Pseudomonadota</taxon>
        <taxon>Alphaproteobacteria</taxon>
        <taxon>Sphingomonadales</taxon>
        <taxon>Erythrobacteraceae</taxon>
        <taxon>Croceibacterium</taxon>
    </lineage>
</organism>
<gene>
    <name evidence="1" type="ORF">GRI97_05175</name>
</gene>
<keyword evidence="1" id="KW-0418">Kinase</keyword>
<evidence type="ECO:0000313" key="2">
    <source>
        <dbReference type="Proteomes" id="UP000469430"/>
    </source>
</evidence>
<reference evidence="1 2" key="1">
    <citation type="submission" date="2019-12" db="EMBL/GenBank/DDBJ databases">
        <title>Genomic-based taxomic classification of the family Erythrobacteraceae.</title>
        <authorList>
            <person name="Xu L."/>
        </authorList>
    </citation>
    <scope>NUCLEOTIDE SEQUENCE [LARGE SCALE GENOMIC DNA]</scope>
    <source>
        <strain evidence="1 2">S36</strain>
    </source>
</reference>
<comment type="caution">
    <text evidence="1">The sequence shown here is derived from an EMBL/GenBank/DDBJ whole genome shotgun (WGS) entry which is preliminary data.</text>
</comment>
<proteinExistence type="predicted"/>
<name>A0A6I4TR26_9SPHN</name>
<accession>A0A6I4TR26</accession>
<dbReference type="RefSeq" id="WP_161390026.1">
    <property type="nucleotide sequence ID" value="NZ_JBHSCP010000001.1"/>
</dbReference>
<dbReference type="EMBL" id="WTYJ01000001">
    <property type="protein sequence ID" value="MXO98376.1"/>
    <property type="molecule type" value="Genomic_DNA"/>
</dbReference>
<keyword evidence="2" id="KW-1185">Reference proteome</keyword>
<keyword evidence="1" id="KW-0808">Transferase</keyword>
<dbReference type="AlphaFoldDB" id="A0A6I4TR26"/>
<dbReference type="OrthoDB" id="455474at2"/>
<dbReference type="Proteomes" id="UP000469430">
    <property type="component" value="Unassembled WGS sequence"/>
</dbReference>
<evidence type="ECO:0000313" key="1">
    <source>
        <dbReference type="EMBL" id="MXO98376.1"/>
    </source>
</evidence>
<dbReference type="PANTHER" id="PTHR10285">
    <property type="entry name" value="URIDINE KINASE"/>
    <property type="match status" value="1"/>
</dbReference>
<dbReference type="SUPFAM" id="SSF52540">
    <property type="entry name" value="P-loop containing nucleoside triphosphate hydrolases"/>
    <property type="match status" value="1"/>
</dbReference>
<protein>
    <submittedName>
        <fullName evidence="1">Kinase</fullName>
    </submittedName>
</protein>
<sequence>MSQADLRAAVDALITREKLPRDYATVVTDYWAPLANFVAACKLPDQPLLVGINGAQGSGKSTLCHFLELLLHQRGLQAITVSLDDLYLRKAERAELADAVHPLFATRGVPGTHDTALAHKVFDDLLGGQPADVPRFDKAVDDRSPDAHSSTPPVDIVLFEGWCVGARPQDEVALAEPVNSLEREEDPLGIWRGTVNRYLQTDYAALFARMDILVMLAVPGFESVKANRLLQERKLAAARPDAAGLMDEAAVERFIMHYERLTRHIAQEMPARADVVLRLGDDQRPIGLPPVLTDFINR</sequence>
<dbReference type="InterPro" id="IPR027417">
    <property type="entry name" value="P-loop_NTPase"/>
</dbReference>
<dbReference type="GO" id="GO:0016301">
    <property type="term" value="F:kinase activity"/>
    <property type="evidence" value="ECO:0007669"/>
    <property type="project" value="UniProtKB-KW"/>
</dbReference>
<dbReference type="Gene3D" id="3.40.50.300">
    <property type="entry name" value="P-loop containing nucleotide triphosphate hydrolases"/>
    <property type="match status" value="1"/>
</dbReference>